<protein>
    <submittedName>
        <fullName evidence="1">Uncharacterized protein</fullName>
    </submittedName>
</protein>
<proteinExistence type="predicted"/>
<accession>A0ABN1VQ77</accession>
<organism evidence="1 2">
    <name type="scientific">Rhodoglobus aureus</name>
    <dbReference type="NCBI Taxonomy" id="191497"/>
    <lineage>
        <taxon>Bacteria</taxon>
        <taxon>Bacillati</taxon>
        <taxon>Actinomycetota</taxon>
        <taxon>Actinomycetes</taxon>
        <taxon>Micrococcales</taxon>
        <taxon>Microbacteriaceae</taxon>
        <taxon>Rhodoglobus</taxon>
    </lineage>
</organism>
<evidence type="ECO:0000313" key="1">
    <source>
        <dbReference type="EMBL" id="GAA1217124.1"/>
    </source>
</evidence>
<reference evidence="1 2" key="1">
    <citation type="journal article" date="2019" name="Int. J. Syst. Evol. Microbiol.">
        <title>The Global Catalogue of Microorganisms (GCM) 10K type strain sequencing project: providing services to taxonomists for standard genome sequencing and annotation.</title>
        <authorList>
            <consortium name="The Broad Institute Genomics Platform"/>
            <consortium name="The Broad Institute Genome Sequencing Center for Infectious Disease"/>
            <person name="Wu L."/>
            <person name="Ma J."/>
        </authorList>
    </citation>
    <scope>NUCLEOTIDE SEQUENCE [LARGE SCALE GENOMIC DNA]</scope>
    <source>
        <strain evidence="1 2">JCM 12762</strain>
    </source>
</reference>
<sequence length="79" mass="8440">MIVPDKPVPSPLGAGTHAESVSAVVIAMMLTVPRWVNFTLSLRETGVHAILSRIGREFTDSPPQIAVGVPKPLVEPQTQ</sequence>
<comment type="caution">
    <text evidence="1">The sequence shown here is derived from an EMBL/GenBank/DDBJ whole genome shotgun (WGS) entry which is preliminary data.</text>
</comment>
<evidence type="ECO:0000313" key="2">
    <source>
        <dbReference type="Proteomes" id="UP001500943"/>
    </source>
</evidence>
<name>A0ABN1VQ77_9MICO</name>
<gene>
    <name evidence="1" type="ORF">GCM10009655_15680</name>
</gene>
<dbReference type="EMBL" id="BAAAKW010000028">
    <property type="protein sequence ID" value="GAA1217124.1"/>
    <property type="molecule type" value="Genomic_DNA"/>
</dbReference>
<keyword evidence="2" id="KW-1185">Reference proteome</keyword>
<dbReference type="Proteomes" id="UP001500943">
    <property type="component" value="Unassembled WGS sequence"/>
</dbReference>